<keyword evidence="1" id="KW-0472">Membrane</keyword>
<evidence type="ECO:0000313" key="2">
    <source>
        <dbReference type="EMBL" id="KAK9269761.1"/>
    </source>
</evidence>
<keyword evidence="1" id="KW-1133">Transmembrane helix</keyword>
<dbReference type="AlphaFoldDB" id="A0AAP0R8E0"/>
<keyword evidence="1" id="KW-0812">Transmembrane</keyword>
<evidence type="ECO:0000313" key="3">
    <source>
        <dbReference type="Proteomes" id="UP001415857"/>
    </source>
</evidence>
<reference evidence="2 3" key="1">
    <citation type="journal article" date="2024" name="Plant J.">
        <title>Genome sequences and population genomics reveal climatic adaptation and genomic divergence between two closely related sweetgum species.</title>
        <authorList>
            <person name="Xu W.Q."/>
            <person name="Ren C.Q."/>
            <person name="Zhang X.Y."/>
            <person name="Comes H.P."/>
            <person name="Liu X.H."/>
            <person name="Li Y.G."/>
            <person name="Kettle C.J."/>
            <person name="Jalonen R."/>
            <person name="Gaisberger H."/>
            <person name="Ma Y.Z."/>
            <person name="Qiu Y.X."/>
        </authorList>
    </citation>
    <scope>NUCLEOTIDE SEQUENCE [LARGE SCALE GENOMIC DNA]</scope>
    <source>
        <strain evidence="2">Hangzhou</strain>
    </source>
</reference>
<protein>
    <submittedName>
        <fullName evidence="2">Uncharacterized protein</fullName>
    </submittedName>
</protein>
<feature type="transmembrane region" description="Helical" evidence="1">
    <location>
        <begin position="50"/>
        <end position="74"/>
    </location>
</feature>
<proteinExistence type="predicted"/>
<dbReference type="InterPro" id="IPR036259">
    <property type="entry name" value="MFS_trans_sf"/>
</dbReference>
<keyword evidence="3" id="KW-1185">Reference proteome</keyword>
<evidence type="ECO:0000256" key="1">
    <source>
        <dbReference type="SAM" id="Phobius"/>
    </source>
</evidence>
<name>A0AAP0R8E0_LIQFO</name>
<gene>
    <name evidence="2" type="ORF">L1049_001539</name>
</gene>
<sequence>MRSTAVALNWMTTSVGNYIGTLLVSLVHKYSGKKKNWLPNRNLNRGRLEYYYWLVIGIQVINLIYYVICAYFYTYKPLEEVSEKSKENGVDLTTDNIPSKPLNGGSGDGGVELARNDIVYNQRHSPRGFSFFIQNSCCK</sequence>
<dbReference type="Gene3D" id="1.20.1250.20">
    <property type="entry name" value="MFS general substrate transporter like domains"/>
    <property type="match status" value="1"/>
</dbReference>
<feature type="transmembrane region" description="Helical" evidence="1">
    <location>
        <begin position="7"/>
        <end position="30"/>
    </location>
</feature>
<organism evidence="2 3">
    <name type="scientific">Liquidambar formosana</name>
    <name type="common">Formosan gum</name>
    <dbReference type="NCBI Taxonomy" id="63359"/>
    <lineage>
        <taxon>Eukaryota</taxon>
        <taxon>Viridiplantae</taxon>
        <taxon>Streptophyta</taxon>
        <taxon>Embryophyta</taxon>
        <taxon>Tracheophyta</taxon>
        <taxon>Spermatophyta</taxon>
        <taxon>Magnoliopsida</taxon>
        <taxon>eudicotyledons</taxon>
        <taxon>Gunneridae</taxon>
        <taxon>Pentapetalae</taxon>
        <taxon>Saxifragales</taxon>
        <taxon>Altingiaceae</taxon>
        <taxon>Liquidambar</taxon>
    </lineage>
</organism>
<dbReference type="PANTHER" id="PTHR11654">
    <property type="entry name" value="OLIGOPEPTIDE TRANSPORTER-RELATED"/>
    <property type="match status" value="1"/>
</dbReference>
<comment type="caution">
    <text evidence="2">The sequence shown here is derived from an EMBL/GenBank/DDBJ whole genome shotgun (WGS) entry which is preliminary data.</text>
</comment>
<accession>A0AAP0R8E0</accession>
<dbReference type="Proteomes" id="UP001415857">
    <property type="component" value="Unassembled WGS sequence"/>
</dbReference>
<dbReference type="EMBL" id="JBBPBK010000015">
    <property type="protein sequence ID" value="KAK9269761.1"/>
    <property type="molecule type" value="Genomic_DNA"/>
</dbReference>